<evidence type="ECO:0000256" key="5">
    <source>
        <dbReference type="ARBA" id="ARBA00029594"/>
    </source>
</evidence>
<keyword evidence="9" id="KW-1185">Reference proteome</keyword>
<dbReference type="PANTHER" id="PTHR21248:SF12">
    <property type="entry name" value="CARDIOLIPIN SYNTHASE C"/>
    <property type="match status" value="1"/>
</dbReference>
<protein>
    <recommendedName>
        <fullName evidence="3">Phospholipase D</fullName>
    </recommendedName>
    <alternativeName>
        <fullName evidence="5">Choline phosphatase</fullName>
    </alternativeName>
</protein>
<evidence type="ECO:0000313" key="8">
    <source>
        <dbReference type="EMBL" id="MER5171669.1"/>
    </source>
</evidence>
<sequence>MPTRPDLSPDHVTTPDGTRLGKMWPDLETTGLLPLPDGIEAFATRLKLVEQAEHSLDVQYYLWRPDACGSLMFNALRRAADRGVKVRILLDDNATKRIDPRIVWMDAHPQVEVRLFNPFPLRGMRLLGYAMDFARLNRRMHNKALVADGRAAVLGGRNIGDEYYNDLARMGTFMDFDALVMGKAAQEAREEFETYWNSEPTWPASAILPQRLLKDETTGGTQNAECLTSEGAQKFAALLEQTPTTDELEADRPTLRQAEVKLLYDAPEKVLGRARRRNLLFPNMHMAMGTPTKSFDIISPYFVPRNAGRRQLIKLAKAGVKVRILTNSLASSDKPIVHTGYAGQRRKLLSGGVEIFEFAHDEHVKFRRGLIGHHRRGTSPFARTKLHAKILSVDVEKVFIGTFNFDPRSLLLNTEMGIVIHDKKWAEDLHKGFETVIPAAAWQLTREHKRIRWERQVDGQGTEVWHHEPYTSWWQRSLIVAGSLLPIEWLL</sequence>
<reference evidence="8 9" key="1">
    <citation type="submission" date="2024-06" db="EMBL/GenBank/DDBJ databases">
        <title>Thioclava kandeliae sp. nov. from a rhizosphere soil sample of Kandelia candel in a mangrove.</title>
        <authorList>
            <person name="Mu T."/>
        </authorList>
    </citation>
    <scope>NUCLEOTIDE SEQUENCE [LARGE SCALE GENOMIC DNA]</scope>
    <source>
        <strain evidence="8 9">CPCC 100088</strain>
    </source>
</reference>
<dbReference type="InterPro" id="IPR025202">
    <property type="entry name" value="PLD-like_dom"/>
</dbReference>
<evidence type="ECO:0000256" key="2">
    <source>
        <dbReference type="ARBA" id="ARBA00004613"/>
    </source>
</evidence>
<keyword evidence="4" id="KW-0964">Secreted</keyword>
<evidence type="ECO:0000256" key="4">
    <source>
        <dbReference type="ARBA" id="ARBA00022525"/>
    </source>
</evidence>
<accession>A0ABV1SFK0</accession>
<feature type="domain" description="PLD phosphodiesterase" evidence="7">
    <location>
        <begin position="382"/>
        <end position="409"/>
    </location>
</feature>
<evidence type="ECO:0000259" key="7">
    <source>
        <dbReference type="PROSITE" id="PS50035"/>
    </source>
</evidence>
<organism evidence="8 9">
    <name type="scientific">Thioclava kandeliae</name>
    <dbReference type="NCBI Taxonomy" id="3070818"/>
    <lineage>
        <taxon>Bacteria</taxon>
        <taxon>Pseudomonadati</taxon>
        <taxon>Pseudomonadota</taxon>
        <taxon>Alphaproteobacteria</taxon>
        <taxon>Rhodobacterales</taxon>
        <taxon>Paracoccaceae</taxon>
        <taxon>Thioclava</taxon>
    </lineage>
</organism>
<comment type="subcellular location">
    <subcellularLocation>
        <location evidence="2">Secreted</location>
    </subcellularLocation>
</comment>
<dbReference type="Proteomes" id="UP001438953">
    <property type="component" value="Unassembled WGS sequence"/>
</dbReference>
<dbReference type="PANTHER" id="PTHR21248">
    <property type="entry name" value="CARDIOLIPIN SYNTHASE"/>
    <property type="match status" value="1"/>
</dbReference>
<proteinExistence type="predicted"/>
<dbReference type="InterPro" id="IPR001736">
    <property type="entry name" value="PLipase_D/transphosphatidylase"/>
</dbReference>
<gene>
    <name evidence="8" type="ORF">VSX56_07760</name>
</gene>
<comment type="caution">
    <text evidence="8">The sequence shown here is derived from an EMBL/GenBank/DDBJ whole genome shotgun (WGS) entry which is preliminary data.</text>
</comment>
<dbReference type="PROSITE" id="PS50035">
    <property type="entry name" value="PLD"/>
    <property type="match status" value="2"/>
</dbReference>
<dbReference type="RefSeq" id="WP_350936182.1">
    <property type="nucleotide sequence ID" value="NZ_JAYWLC010000005.1"/>
</dbReference>
<evidence type="ECO:0000313" key="9">
    <source>
        <dbReference type="Proteomes" id="UP001438953"/>
    </source>
</evidence>
<evidence type="ECO:0000256" key="3">
    <source>
        <dbReference type="ARBA" id="ARBA00018392"/>
    </source>
</evidence>
<feature type="domain" description="PLD phosphodiesterase" evidence="7">
    <location>
        <begin position="136"/>
        <end position="163"/>
    </location>
</feature>
<comment type="function">
    <text evidence="1">Could be a virulence factor.</text>
</comment>
<dbReference type="EMBL" id="JAYWLC010000005">
    <property type="protein sequence ID" value="MER5171669.1"/>
    <property type="molecule type" value="Genomic_DNA"/>
</dbReference>
<name>A0ABV1SFK0_9RHOB</name>
<evidence type="ECO:0000256" key="1">
    <source>
        <dbReference type="ARBA" id="ARBA00003145"/>
    </source>
</evidence>
<dbReference type="SUPFAM" id="SSF56024">
    <property type="entry name" value="Phospholipase D/nuclease"/>
    <property type="match status" value="2"/>
</dbReference>
<dbReference type="Pfam" id="PF13091">
    <property type="entry name" value="PLDc_2"/>
    <property type="match status" value="2"/>
</dbReference>
<dbReference type="CDD" id="cd09113">
    <property type="entry name" value="PLDc_ymdC_like_2"/>
    <property type="match status" value="1"/>
</dbReference>
<feature type="region of interest" description="Disordered" evidence="6">
    <location>
        <begin position="1"/>
        <end position="20"/>
    </location>
</feature>
<evidence type="ECO:0000256" key="6">
    <source>
        <dbReference type="SAM" id="MobiDB-lite"/>
    </source>
</evidence>
<dbReference type="Gene3D" id="3.30.870.10">
    <property type="entry name" value="Endonuclease Chain A"/>
    <property type="match status" value="2"/>
</dbReference>
<dbReference type="SMART" id="SM00155">
    <property type="entry name" value="PLDc"/>
    <property type="match status" value="2"/>
</dbReference>
<dbReference type="CDD" id="cd09111">
    <property type="entry name" value="PLDc_ymdC_like_1"/>
    <property type="match status" value="1"/>
</dbReference>